<comment type="caution">
    <text evidence="1">The sequence shown here is derived from an EMBL/GenBank/DDBJ whole genome shotgun (WGS) entry which is preliminary data.</text>
</comment>
<dbReference type="EMBL" id="AGUF01000104">
    <property type="protein sequence ID" value="EHK62831.1"/>
    <property type="molecule type" value="Genomic_DNA"/>
</dbReference>
<dbReference type="PATRIC" id="fig|477184.5.peg.5642"/>
<dbReference type="Proteomes" id="UP000003113">
    <property type="component" value="Unassembled WGS sequence"/>
</dbReference>
<proteinExistence type="predicted"/>
<evidence type="ECO:0000313" key="2">
    <source>
        <dbReference type="Proteomes" id="UP000003113"/>
    </source>
</evidence>
<accession>H0FG38</accession>
<sequence>MLKTGFMKHAGHHSDDRRCQVKPVLKRIIDESARRAKREK</sequence>
<protein>
    <submittedName>
        <fullName evidence="1">Uncharacterized protein</fullName>
    </submittedName>
</protein>
<name>H0FG38_9BURK</name>
<keyword evidence="2" id="KW-1185">Reference proteome</keyword>
<dbReference type="AlphaFoldDB" id="H0FG38"/>
<evidence type="ECO:0000313" key="1">
    <source>
        <dbReference type="EMBL" id="EHK62831.1"/>
    </source>
</evidence>
<reference evidence="1 2" key="1">
    <citation type="journal article" date="2012" name="J. Bacteriol.">
        <title>Genome sequence of the highly efficient arsenite-oxidizing bacterium Achromobacter arsenitoxydans SY8.</title>
        <authorList>
            <person name="Li X."/>
            <person name="Hu Y."/>
            <person name="Gong J."/>
            <person name="Lin Y."/>
            <person name="Johnstone L."/>
            <person name="Rensing C."/>
            <person name="Wang G."/>
        </authorList>
    </citation>
    <scope>NUCLEOTIDE SEQUENCE [LARGE SCALE GENOMIC DNA]</scope>
    <source>
        <strain evidence="1 2">SY8</strain>
    </source>
</reference>
<gene>
    <name evidence="1" type="ORF">KYC_28792</name>
</gene>
<organism evidence="1 2">
    <name type="scientific">Achromobacter arsenitoxydans SY8</name>
    <dbReference type="NCBI Taxonomy" id="477184"/>
    <lineage>
        <taxon>Bacteria</taxon>
        <taxon>Pseudomonadati</taxon>
        <taxon>Pseudomonadota</taxon>
        <taxon>Betaproteobacteria</taxon>
        <taxon>Burkholderiales</taxon>
        <taxon>Alcaligenaceae</taxon>
        <taxon>Achromobacter</taxon>
    </lineage>
</organism>